<dbReference type="InterPro" id="IPR025605">
    <property type="entry name" value="OST-HTH/LOTUS_dom"/>
</dbReference>
<keyword evidence="2" id="KW-0963">Cytoplasm</keyword>
<dbReference type="EMBL" id="JYDP01000003">
    <property type="protein sequence ID" value="KRZ18414.1"/>
    <property type="molecule type" value="Genomic_DNA"/>
</dbReference>
<dbReference type="GO" id="GO:0007283">
    <property type="term" value="P:spermatogenesis"/>
    <property type="evidence" value="ECO:0007669"/>
    <property type="project" value="UniProtKB-KW"/>
</dbReference>
<dbReference type="InterPro" id="IPR035437">
    <property type="entry name" value="SNase_OB-fold_sf"/>
</dbReference>
<dbReference type="InterPro" id="IPR041966">
    <property type="entry name" value="LOTUS-like"/>
</dbReference>
<evidence type="ECO:0000259" key="5">
    <source>
        <dbReference type="PROSITE" id="PS51644"/>
    </source>
</evidence>
<dbReference type="OrthoDB" id="10034606at2759"/>
<dbReference type="Gene3D" id="3.30.420.610">
    <property type="entry name" value="LOTUS domain-like"/>
    <property type="match status" value="1"/>
</dbReference>
<evidence type="ECO:0000256" key="3">
    <source>
        <dbReference type="ARBA" id="ARBA00022737"/>
    </source>
</evidence>
<comment type="caution">
    <text evidence="6">The sequence shown here is derived from an EMBL/GenBank/DDBJ whole genome shotgun (WGS) entry which is preliminary data.</text>
</comment>
<dbReference type="Gene3D" id="2.30.30.140">
    <property type="match status" value="1"/>
</dbReference>
<dbReference type="InterPro" id="IPR002999">
    <property type="entry name" value="Tudor"/>
</dbReference>
<dbReference type="Gene3D" id="2.40.50.90">
    <property type="match status" value="1"/>
</dbReference>
<name>A0A0V1I6C5_9BILA</name>
<gene>
    <name evidence="6" type="ORF">T11_17712</name>
</gene>
<keyword evidence="7" id="KW-1185">Reference proteome</keyword>
<proteinExistence type="predicted"/>
<feature type="domain" description="HTH OST-type" evidence="5">
    <location>
        <begin position="7"/>
        <end position="80"/>
    </location>
</feature>
<organism evidence="6 7">
    <name type="scientific">Trichinella zimbabwensis</name>
    <dbReference type="NCBI Taxonomy" id="268475"/>
    <lineage>
        <taxon>Eukaryota</taxon>
        <taxon>Metazoa</taxon>
        <taxon>Ecdysozoa</taxon>
        <taxon>Nematoda</taxon>
        <taxon>Enoplea</taxon>
        <taxon>Dorylaimia</taxon>
        <taxon>Trichinellida</taxon>
        <taxon>Trichinellidae</taxon>
        <taxon>Trichinella</taxon>
    </lineage>
</organism>
<dbReference type="GO" id="GO:0030154">
    <property type="term" value="P:cell differentiation"/>
    <property type="evidence" value="ECO:0007669"/>
    <property type="project" value="UniProtKB-ARBA"/>
</dbReference>
<evidence type="ECO:0000313" key="7">
    <source>
        <dbReference type="Proteomes" id="UP000055024"/>
    </source>
</evidence>
<evidence type="ECO:0000313" key="6">
    <source>
        <dbReference type="EMBL" id="KRZ18414.1"/>
    </source>
</evidence>
<dbReference type="STRING" id="268475.A0A0V1I6C5"/>
<evidence type="ECO:0000256" key="2">
    <source>
        <dbReference type="ARBA" id="ARBA00022490"/>
    </source>
</evidence>
<reference evidence="6 7" key="1">
    <citation type="submission" date="2015-01" db="EMBL/GenBank/DDBJ databases">
        <title>Evolution of Trichinella species and genotypes.</title>
        <authorList>
            <person name="Korhonen P.K."/>
            <person name="Edoardo P."/>
            <person name="Giuseppe L.R."/>
            <person name="Gasser R.B."/>
        </authorList>
    </citation>
    <scope>NUCLEOTIDE SEQUENCE [LARGE SCALE GENOMIC DNA]</scope>
    <source>
        <strain evidence="6">ISS1029</strain>
    </source>
</reference>
<evidence type="ECO:0000256" key="1">
    <source>
        <dbReference type="ARBA" id="ARBA00004496"/>
    </source>
</evidence>
<dbReference type="Pfam" id="PF00567">
    <property type="entry name" value="TUDOR"/>
    <property type="match status" value="1"/>
</dbReference>
<dbReference type="Pfam" id="PF12872">
    <property type="entry name" value="OST-HTH"/>
    <property type="match status" value="1"/>
</dbReference>
<protein>
    <recommendedName>
        <fullName evidence="5">HTH OST-type domain-containing protein</fullName>
    </recommendedName>
</protein>
<dbReference type="AlphaFoldDB" id="A0A0V1I6C5"/>
<accession>A0A0V1I6C5</accession>
<comment type="subcellular location">
    <subcellularLocation>
        <location evidence="1">Cytoplasm</location>
    </subcellularLocation>
</comment>
<keyword evidence="4" id="KW-0744">Spermatogenesis</keyword>
<dbReference type="Proteomes" id="UP000055024">
    <property type="component" value="Unassembled WGS sequence"/>
</dbReference>
<evidence type="ECO:0000256" key="4">
    <source>
        <dbReference type="ARBA" id="ARBA00022871"/>
    </source>
</evidence>
<sequence length="447" mass="50756">MILDMSDLEWTRKKVYSVLKAFPHGATETEFISEFKTFTGYDVPFQTYGFETLTGFIASSPNLYSIRCDAKDNVLYIAKPSELSSTLDRFISKQHNNDIYKITTYWYFEFYNKFLIICLFLIFSHDYVPPTKDADVTSSSCERAVSEDETDPTEGSGQLEQQSFLFILNFTLKMLHMKSLNFRQQSSISVNSVVAIVEETGPLNILNALIEMNALRPRSVDGDLNTYIQPYGVLIRFFTFFQTHFPSTILHIETPSLFSLFPKSFDHERYRMAAAIFKFVAHTDPVFMNDIHCGKLYAVMCKDLSFCSCGAHMYTRGMTYYRGLCVEILDGGQATFRLIDYGCMVTIGISFVRQLPSGFHTMIALSIDCKLDGVGIFSDDVEWSDEAINYMKTALRNNSFNVTVKQQYFAESDFGVLLPFISVVLKSVDDNLEINSDLVANGLAVAL</sequence>
<dbReference type="CDD" id="cd20379">
    <property type="entry name" value="Tudor_dTUD-like"/>
    <property type="match status" value="1"/>
</dbReference>
<dbReference type="PROSITE" id="PS51644">
    <property type="entry name" value="HTH_OST"/>
    <property type="match status" value="1"/>
</dbReference>
<dbReference type="SUPFAM" id="SSF63748">
    <property type="entry name" value="Tudor/PWWP/MBT"/>
    <property type="match status" value="1"/>
</dbReference>
<keyword evidence="4" id="KW-0221">Differentiation</keyword>
<dbReference type="GO" id="GO:0005737">
    <property type="term" value="C:cytoplasm"/>
    <property type="evidence" value="ECO:0007669"/>
    <property type="project" value="UniProtKB-SubCell"/>
</dbReference>
<keyword evidence="3" id="KW-0677">Repeat</keyword>